<dbReference type="EMBL" id="OX459119">
    <property type="protein sequence ID" value="CAI9093568.1"/>
    <property type="molecule type" value="Genomic_DNA"/>
</dbReference>
<name>A0AAV1CFZ0_OLDCO</name>
<proteinExistence type="predicted"/>
<keyword evidence="2" id="KW-1185">Reference proteome</keyword>
<dbReference type="CDD" id="cd07821">
    <property type="entry name" value="PYR_PYL_RCAR_like"/>
    <property type="match status" value="1"/>
</dbReference>
<evidence type="ECO:0000313" key="1">
    <source>
        <dbReference type="EMBL" id="CAI9093568.1"/>
    </source>
</evidence>
<dbReference type="AlphaFoldDB" id="A0AAV1CFZ0"/>
<dbReference type="InterPro" id="IPR053249">
    <property type="entry name" value="LFS"/>
</dbReference>
<dbReference type="PANTHER" id="PTHR33789">
    <property type="entry name" value="LACHRYMATORY-FACTOR SYNTHASE"/>
    <property type="match status" value="1"/>
</dbReference>
<dbReference type="InterPro" id="IPR023393">
    <property type="entry name" value="START-like_dom_sf"/>
</dbReference>
<organism evidence="1 2">
    <name type="scientific">Oldenlandia corymbosa var. corymbosa</name>
    <dbReference type="NCBI Taxonomy" id="529605"/>
    <lineage>
        <taxon>Eukaryota</taxon>
        <taxon>Viridiplantae</taxon>
        <taxon>Streptophyta</taxon>
        <taxon>Embryophyta</taxon>
        <taxon>Tracheophyta</taxon>
        <taxon>Spermatophyta</taxon>
        <taxon>Magnoliopsida</taxon>
        <taxon>eudicotyledons</taxon>
        <taxon>Gunneridae</taxon>
        <taxon>Pentapetalae</taxon>
        <taxon>asterids</taxon>
        <taxon>lamiids</taxon>
        <taxon>Gentianales</taxon>
        <taxon>Rubiaceae</taxon>
        <taxon>Rubioideae</taxon>
        <taxon>Spermacoceae</taxon>
        <taxon>Hedyotis-Oldenlandia complex</taxon>
        <taxon>Oldenlandia</taxon>
    </lineage>
</organism>
<dbReference type="InterPro" id="IPR019587">
    <property type="entry name" value="Polyketide_cyclase/dehydratase"/>
</dbReference>
<accession>A0AAV1CFZ0</accession>
<protein>
    <submittedName>
        <fullName evidence="1">OLC1v1029099C1</fullName>
    </submittedName>
</protein>
<dbReference type="GO" id="GO:0004864">
    <property type="term" value="F:protein phosphatase inhibitor activity"/>
    <property type="evidence" value="ECO:0007669"/>
    <property type="project" value="UniProtKB-ARBA"/>
</dbReference>
<dbReference type="PANTHER" id="PTHR33789:SF15">
    <property type="entry name" value="LACHRYMATORY-FACTOR SYNTHASE"/>
    <property type="match status" value="1"/>
</dbReference>
<gene>
    <name evidence="1" type="ORF">OLC1_LOCUS4944</name>
</gene>
<evidence type="ECO:0000313" key="2">
    <source>
        <dbReference type="Proteomes" id="UP001161247"/>
    </source>
</evidence>
<dbReference type="Pfam" id="PF10604">
    <property type="entry name" value="Polyketide_cyc2"/>
    <property type="match status" value="1"/>
</dbReference>
<dbReference type="Gene3D" id="3.30.530.20">
    <property type="match status" value="1"/>
</dbReference>
<reference evidence="1" key="1">
    <citation type="submission" date="2023-03" db="EMBL/GenBank/DDBJ databases">
        <authorList>
            <person name="Julca I."/>
        </authorList>
    </citation>
    <scope>NUCLEOTIDE SEQUENCE</scope>
</reference>
<sequence length="179" mass="20336">MGQEMLMFSKWEARVSAKVANASADQIWPLVKDFFGIHKYFPNLQISYGIEGKNGEIGSIRYCESCDLVKSSDDDDDDDGKKQPLVNWAKERIIGIDPNEKSLTYELIDSNIGFNSYVSTMKVATMNNCAKISDDESVGCVLEWSFSVDPVEGFKFEDLVTQYRLWLQKMAQNMKDLSQ</sequence>
<dbReference type="SUPFAM" id="SSF55961">
    <property type="entry name" value="Bet v1-like"/>
    <property type="match status" value="1"/>
</dbReference>
<dbReference type="Proteomes" id="UP001161247">
    <property type="component" value="Chromosome 2"/>
</dbReference>
<dbReference type="FunFam" id="3.30.530.20:FF:000064">
    <property type="entry name" value="Lachrymatory-factor synthase"/>
    <property type="match status" value="1"/>
</dbReference>